<evidence type="ECO:0000256" key="5">
    <source>
        <dbReference type="ARBA" id="ARBA00022801"/>
    </source>
</evidence>
<dbReference type="GO" id="GO:0005576">
    <property type="term" value="C:extracellular region"/>
    <property type="evidence" value="ECO:0007669"/>
    <property type="project" value="TreeGrafter"/>
</dbReference>
<evidence type="ECO:0000256" key="7">
    <source>
        <dbReference type="ARBA" id="ARBA00022984"/>
    </source>
</evidence>
<gene>
    <name evidence="12" type="ORF">APY04_2391</name>
</gene>
<accession>A0A125NUC2</accession>
<keyword evidence="8 9" id="KW-0961">Cell wall biogenesis/degradation</keyword>
<dbReference type="EMBL" id="LMTR01000073">
    <property type="protein sequence ID" value="KWT66195.1"/>
    <property type="molecule type" value="Genomic_DNA"/>
</dbReference>
<evidence type="ECO:0000256" key="9">
    <source>
        <dbReference type="PROSITE-ProRule" id="PRU01373"/>
    </source>
</evidence>
<dbReference type="CDD" id="cd16913">
    <property type="entry name" value="YkuD_like"/>
    <property type="match status" value="1"/>
</dbReference>
<dbReference type="OrthoDB" id="9813664at2"/>
<dbReference type="Pfam" id="PF03734">
    <property type="entry name" value="YkuD"/>
    <property type="match status" value="1"/>
</dbReference>
<dbReference type="FunFam" id="2.40.440.10:FF:000002">
    <property type="entry name" value="L,D-transpeptidase ErfK/SrfK"/>
    <property type="match status" value="1"/>
</dbReference>
<dbReference type="GO" id="GO:0071555">
    <property type="term" value="P:cell wall organization"/>
    <property type="evidence" value="ECO:0007669"/>
    <property type="project" value="UniProtKB-UniRule"/>
</dbReference>
<evidence type="ECO:0000256" key="8">
    <source>
        <dbReference type="ARBA" id="ARBA00023316"/>
    </source>
</evidence>
<dbReference type="AlphaFoldDB" id="A0A125NUC2"/>
<dbReference type="GO" id="GO:0016757">
    <property type="term" value="F:glycosyltransferase activity"/>
    <property type="evidence" value="ECO:0007669"/>
    <property type="project" value="UniProtKB-KW"/>
</dbReference>
<keyword evidence="6 9" id="KW-0133">Cell shape</keyword>
<feature type="chain" id="PRO_5007178203" description="L,D-TPase catalytic domain-containing protein" evidence="10">
    <location>
        <begin position="23"/>
        <end position="232"/>
    </location>
</feature>
<dbReference type="Gene3D" id="2.40.440.10">
    <property type="entry name" value="L,D-transpeptidase catalytic domain-like"/>
    <property type="match status" value="1"/>
</dbReference>
<dbReference type="PANTHER" id="PTHR30582:SF24">
    <property type="entry name" value="L,D-TRANSPEPTIDASE ERFK_SRFK-RELATED"/>
    <property type="match status" value="1"/>
</dbReference>
<evidence type="ECO:0000313" key="13">
    <source>
        <dbReference type="Proteomes" id="UP000059074"/>
    </source>
</evidence>
<evidence type="ECO:0000259" key="11">
    <source>
        <dbReference type="PROSITE" id="PS52029"/>
    </source>
</evidence>
<dbReference type="PANTHER" id="PTHR30582">
    <property type="entry name" value="L,D-TRANSPEPTIDASE"/>
    <property type="match status" value="1"/>
</dbReference>
<dbReference type="PROSITE" id="PS52029">
    <property type="entry name" value="LD_TPASE"/>
    <property type="match status" value="1"/>
</dbReference>
<dbReference type="InterPro" id="IPR050979">
    <property type="entry name" value="LD-transpeptidase"/>
</dbReference>
<feature type="active site" description="Nucleophile" evidence="9">
    <location>
        <position position="189"/>
    </location>
</feature>
<dbReference type="PROSITE" id="PS51257">
    <property type="entry name" value="PROKAR_LIPOPROTEIN"/>
    <property type="match status" value="1"/>
</dbReference>
<protein>
    <recommendedName>
        <fullName evidence="11">L,D-TPase catalytic domain-containing protein</fullName>
    </recommendedName>
</protein>
<evidence type="ECO:0000256" key="6">
    <source>
        <dbReference type="ARBA" id="ARBA00022960"/>
    </source>
</evidence>
<keyword evidence="10" id="KW-0732">Signal</keyword>
<dbReference type="STRING" id="121290.APY04_2391"/>
<keyword evidence="7 9" id="KW-0573">Peptidoglycan synthesis</keyword>
<dbReference type="GO" id="GO:0008360">
    <property type="term" value="P:regulation of cell shape"/>
    <property type="evidence" value="ECO:0007669"/>
    <property type="project" value="UniProtKB-UniRule"/>
</dbReference>
<name>A0A125NUC2_HYPSL</name>
<keyword evidence="5" id="KW-0378">Hydrolase</keyword>
<feature type="signal peptide" evidence="10">
    <location>
        <begin position="1"/>
        <end position="22"/>
    </location>
</feature>
<keyword evidence="3" id="KW-0328">Glycosyltransferase</keyword>
<reference evidence="12 13" key="1">
    <citation type="submission" date="2015-10" db="EMBL/GenBank/DDBJ databases">
        <title>Transcriptomic analysis of a linuron degrading triple-species bacterial consortium.</title>
        <authorList>
            <person name="Albers P."/>
        </authorList>
    </citation>
    <scope>NUCLEOTIDE SEQUENCE [LARGE SCALE GENOMIC DNA]</scope>
    <source>
        <strain evidence="12 13">WDL6</strain>
    </source>
</reference>
<sequence length="232" mass="25428">MTLLRVAAVVGLALSVAGCASTDMDWLGVPYAVSEADRQNYAAHPNERFPLKAVELAKLDPRYRRQLVQYETREPSGTIIVDTPNRYLYLVTGENRALRYGIEVGREGMAWSGTANVARKAAWPTWTPPREMVARDPRTAPFANGMPGGPENPLGARALYLYQNGRDTLYRIHGGGNPRTLGKATSSGCIRLLDHDVIDLYRRVPQNTKTIVLPDPSLSSESASARVSAPHA</sequence>
<dbReference type="InterPro" id="IPR038063">
    <property type="entry name" value="Transpep_catalytic_dom"/>
</dbReference>
<dbReference type="SUPFAM" id="SSF141523">
    <property type="entry name" value="L,D-transpeptidase catalytic domain-like"/>
    <property type="match status" value="1"/>
</dbReference>
<dbReference type="Proteomes" id="UP000059074">
    <property type="component" value="Unassembled WGS sequence"/>
</dbReference>
<evidence type="ECO:0000256" key="1">
    <source>
        <dbReference type="ARBA" id="ARBA00004752"/>
    </source>
</evidence>
<evidence type="ECO:0000313" key="12">
    <source>
        <dbReference type="EMBL" id="KWT66195.1"/>
    </source>
</evidence>
<organism evidence="12 13">
    <name type="scientific">Hyphomicrobium sulfonivorans</name>
    <dbReference type="NCBI Taxonomy" id="121290"/>
    <lineage>
        <taxon>Bacteria</taxon>
        <taxon>Pseudomonadati</taxon>
        <taxon>Pseudomonadota</taxon>
        <taxon>Alphaproteobacteria</taxon>
        <taxon>Hyphomicrobiales</taxon>
        <taxon>Hyphomicrobiaceae</taxon>
        <taxon>Hyphomicrobium</taxon>
    </lineage>
</organism>
<dbReference type="UniPathway" id="UPA00219"/>
<evidence type="ECO:0000256" key="4">
    <source>
        <dbReference type="ARBA" id="ARBA00022679"/>
    </source>
</evidence>
<dbReference type="GO" id="GO:0018104">
    <property type="term" value="P:peptidoglycan-protein cross-linking"/>
    <property type="evidence" value="ECO:0007669"/>
    <property type="project" value="TreeGrafter"/>
</dbReference>
<proteinExistence type="inferred from homology"/>
<dbReference type="GO" id="GO:0071972">
    <property type="term" value="F:peptidoglycan L,D-transpeptidase activity"/>
    <property type="evidence" value="ECO:0007669"/>
    <property type="project" value="TreeGrafter"/>
</dbReference>
<comment type="pathway">
    <text evidence="1 9">Cell wall biogenesis; peptidoglycan biosynthesis.</text>
</comment>
<evidence type="ECO:0000256" key="10">
    <source>
        <dbReference type="SAM" id="SignalP"/>
    </source>
</evidence>
<feature type="domain" description="L,D-TPase catalytic" evidence="11">
    <location>
        <begin position="77"/>
        <end position="213"/>
    </location>
</feature>
<dbReference type="PATRIC" id="fig|121290.4.peg.294"/>
<comment type="caution">
    <text evidence="12">The sequence shown here is derived from an EMBL/GenBank/DDBJ whole genome shotgun (WGS) entry which is preliminary data.</text>
</comment>
<dbReference type="RefSeq" id="WP_068462748.1">
    <property type="nucleotide sequence ID" value="NZ_LMTR01000073.1"/>
</dbReference>
<evidence type="ECO:0000256" key="2">
    <source>
        <dbReference type="ARBA" id="ARBA00005992"/>
    </source>
</evidence>
<keyword evidence="4" id="KW-0808">Transferase</keyword>
<evidence type="ECO:0000256" key="3">
    <source>
        <dbReference type="ARBA" id="ARBA00022676"/>
    </source>
</evidence>
<keyword evidence="13" id="KW-1185">Reference proteome</keyword>
<dbReference type="InterPro" id="IPR005490">
    <property type="entry name" value="LD_TPept_cat_dom"/>
</dbReference>
<comment type="similarity">
    <text evidence="2">Belongs to the YkuD family.</text>
</comment>
<feature type="active site" description="Proton donor/acceptor" evidence="9">
    <location>
        <position position="173"/>
    </location>
</feature>